<protein>
    <submittedName>
        <fullName evidence="2">Uncharacterized protein</fullName>
    </submittedName>
</protein>
<evidence type="ECO:0000313" key="3">
    <source>
        <dbReference type="Proteomes" id="UP000815325"/>
    </source>
</evidence>
<dbReference type="EMBL" id="MU070200">
    <property type="protein sequence ID" value="KAF5829132.1"/>
    <property type="molecule type" value="Genomic_DNA"/>
</dbReference>
<gene>
    <name evidence="2" type="ORF">DUNSADRAFT_16517</name>
</gene>
<feature type="compositionally biased region" description="Low complexity" evidence="1">
    <location>
        <begin position="43"/>
        <end position="57"/>
    </location>
</feature>
<evidence type="ECO:0000256" key="1">
    <source>
        <dbReference type="SAM" id="MobiDB-lite"/>
    </source>
</evidence>
<dbReference type="Proteomes" id="UP000815325">
    <property type="component" value="Unassembled WGS sequence"/>
</dbReference>
<evidence type="ECO:0000313" key="2">
    <source>
        <dbReference type="EMBL" id="KAF5829132.1"/>
    </source>
</evidence>
<organism evidence="2 3">
    <name type="scientific">Dunaliella salina</name>
    <name type="common">Green alga</name>
    <name type="synonym">Protococcus salinus</name>
    <dbReference type="NCBI Taxonomy" id="3046"/>
    <lineage>
        <taxon>Eukaryota</taxon>
        <taxon>Viridiplantae</taxon>
        <taxon>Chlorophyta</taxon>
        <taxon>core chlorophytes</taxon>
        <taxon>Chlorophyceae</taxon>
        <taxon>CS clade</taxon>
        <taxon>Chlamydomonadales</taxon>
        <taxon>Dunaliellaceae</taxon>
        <taxon>Dunaliella</taxon>
    </lineage>
</organism>
<sequence length="117" mass="12412">MGRTSSDISHLPQGDPSHSLLPQSPKASVLKVFGSSSRFVPSHVGSGVSQVGSRASSLTAGARSSNPMAEQLQQLQNRRSQLMHGELPVFLTLFTQVRSPMVGALEAQHLLLGHSSL</sequence>
<feature type="region of interest" description="Disordered" evidence="1">
    <location>
        <begin position="43"/>
        <end position="71"/>
    </location>
</feature>
<keyword evidence="3" id="KW-1185">Reference proteome</keyword>
<accession>A0ABQ7G3E6</accession>
<feature type="region of interest" description="Disordered" evidence="1">
    <location>
        <begin position="1"/>
        <end position="23"/>
    </location>
</feature>
<feature type="compositionally biased region" description="Polar residues" evidence="1">
    <location>
        <begin position="58"/>
        <end position="68"/>
    </location>
</feature>
<name>A0ABQ7G3E6_DUNSA</name>
<comment type="caution">
    <text evidence="2">The sequence shown here is derived from an EMBL/GenBank/DDBJ whole genome shotgun (WGS) entry which is preliminary data.</text>
</comment>
<proteinExistence type="predicted"/>
<reference evidence="2" key="1">
    <citation type="submission" date="2017-08" db="EMBL/GenBank/DDBJ databases">
        <authorList>
            <person name="Polle J.E."/>
            <person name="Barry K."/>
            <person name="Cushman J."/>
            <person name="Schmutz J."/>
            <person name="Tran D."/>
            <person name="Hathwaick L.T."/>
            <person name="Yim W.C."/>
            <person name="Jenkins J."/>
            <person name="Mckie-Krisberg Z.M."/>
            <person name="Prochnik S."/>
            <person name="Lindquist E."/>
            <person name="Dockter R.B."/>
            <person name="Adam C."/>
            <person name="Molina H."/>
            <person name="Bunkerborg J."/>
            <person name="Jin E."/>
            <person name="Buchheim M."/>
            <person name="Magnuson J."/>
        </authorList>
    </citation>
    <scope>NUCLEOTIDE SEQUENCE</scope>
    <source>
        <strain evidence="2">CCAP 19/18</strain>
    </source>
</reference>